<evidence type="ECO:0000313" key="6">
    <source>
        <dbReference type="Proteomes" id="UP000238296"/>
    </source>
</evidence>
<keyword evidence="2" id="KW-0732">Signal</keyword>
<reference evidence="3 5" key="1">
    <citation type="submission" date="2016-10" db="EMBL/GenBank/DDBJ databases">
        <title>Genome sequence of Mycobacterium talmonii.</title>
        <authorList>
            <person name="Greninger A.L."/>
            <person name="Elliott B."/>
            <person name="Vasireddy S."/>
            <person name="Vasireddy R."/>
        </authorList>
    </citation>
    <scope>NUCLEOTIDE SEQUENCE [LARGE SCALE GENOMIC DNA]</scope>
    <source>
        <strain evidence="3">MO-5499</strain>
        <strain evidence="5">NE-TNMC-100812</strain>
    </source>
</reference>
<feature type="signal peptide" evidence="2">
    <location>
        <begin position="1"/>
        <end position="30"/>
    </location>
</feature>
<dbReference type="Proteomes" id="UP000179734">
    <property type="component" value="Unassembled WGS sequence"/>
</dbReference>
<comment type="caution">
    <text evidence="3">The sequence shown here is derived from an EMBL/GenBank/DDBJ whole genome shotgun (WGS) entry which is preliminary data.</text>
</comment>
<gene>
    <name evidence="3" type="ORF">BKN37_17325</name>
    <name evidence="4" type="ORF">C1Y40_04388</name>
</gene>
<keyword evidence="5" id="KW-1185">Reference proteome</keyword>
<dbReference type="Proteomes" id="UP000238296">
    <property type="component" value="Unassembled WGS sequence"/>
</dbReference>
<feature type="region of interest" description="Disordered" evidence="1">
    <location>
        <begin position="27"/>
        <end position="47"/>
    </location>
</feature>
<dbReference type="RefSeq" id="WP_071028081.1">
    <property type="nucleotide sequence ID" value="NZ_MLQM01000102.1"/>
</dbReference>
<evidence type="ECO:0000313" key="5">
    <source>
        <dbReference type="Proteomes" id="UP000179734"/>
    </source>
</evidence>
<protein>
    <recommendedName>
        <fullName evidence="7">Secreted protein</fullName>
    </recommendedName>
</protein>
<reference evidence="4" key="3">
    <citation type="submission" date="2018-01" db="EMBL/GenBank/DDBJ databases">
        <authorList>
            <person name="Gaut B.S."/>
            <person name="Morton B.R."/>
            <person name="Clegg M.T."/>
            <person name="Duvall M.R."/>
        </authorList>
    </citation>
    <scope>NUCLEOTIDE SEQUENCE</scope>
    <source>
        <strain evidence="4">ATCC BAA-2683</strain>
    </source>
</reference>
<accession>A0A1S1NBI3</accession>
<reference evidence="4 6" key="2">
    <citation type="journal article" date="2017" name="Int. J. Syst. Evol. Microbiol.">
        <title>Mycobacterium talmoniae sp. nov., a slowly growing mycobacterium isolated from human respiratory samples.</title>
        <authorList>
            <person name="Davidson R.M."/>
            <person name="DeGroote M.A."/>
            <person name="Marola J.L."/>
            <person name="Buss S."/>
            <person name="Jones V."/>
            <person name="McNeil M.R."/>
            <person name="Freifeld A.G."/>
            <person name="Elaine Epperson L."/>
            <person name="Hasan N.A."/>
            <person name="Jackson M."/>
            <person name="Iwen P.C."/>
            <person name="Salfinger M."/>
            <person name="Strong M."/>
        </authorList>
    </citation>
    <scope>NUCLEOTIDE SEQUENCE [LARGE SCALE GENOMIC DNA]</scope>
    <source>
        <strain evidence="4 6">ATCC BAA-2683</strain>
    </source>
</reference>
<sequence length="110" mass="11047">MTLTKNSATLTASVAAGLFLAMAVSNPTAAADPTPPPGPDTSNDTTTAEATAALEESVAEQEIQFEKLNAAQILENSASALNSFPSLFPETPVALLETTATVLSAVGLAG</sequence>
<evidence type="ECO:0000256" key="2">
    <source>
        <dbReference type="SAM" id="SignalP"/>
    </source>
</evidence>
<dbReference type="EMBL" id="MLQM01000102">
    <property type="protein sequence ID" value="OHV01117.1"/>
    <property type="molecule type" value="Genomic_DNA"/>
</dbReference>
<proteinExistence type="predicted"/>
<name>A0A1S1NBI3_9MYCO</name>
<evidence type="ECO:0008006" key="7">
    <source>
        <dbReference type="Google" id="ProtNLM"/>
    </source>
</evidence>
<evidence type="ECO:0000313" key="4">
    <source>
        <dbReference type="EMBL" id="PQM45448.1"/>
    </source>
</evidence>
<evidence type="ECO:0000313" key="3">
    <source>
        <dbReference type="EMBL" id="OHV01117.1"/>
    </source>
</evidence>
<organism evidence="3 5">
    <name type="scientific">Mycobacterium talmoniae</name>
    <dbReference type="NCBI Taxonomy" id="1858794"/>
    <lineage>
        <taxon>Bacteria</taxon>
        <taxon>Bacillati</taxon>
        <taxon>Actinomycetota</taxon>
        <taxon>Actinomycetes</taxon>
        <taxon>Mycobacteriales</taxon>
        <taxon>Mycobacteriaceae</taxon>
        <taxon>Mycobacterium</taxon>
    </lineage>
</organism>
<dbReference type="EMBL" id="PPEA01000646">
    <property type="protein sequence ID" value="PQM45448.1"/>
    <property type="molecule type" value="Genomic_DNA"/>
</dbReference>
<feature type="chain" id="PRO_5038296450" description="Secreted protein" evidence="2">
    <location>
        <begin position="31"/>
        <end position="110"/>
    </location>
</feature>
<evidence type="ECO:0000256" key="1">
    <source>
        <dbReference type="SAM" id="MobiDB-lite"/>
    </source>
</evidence>
<dbReference type="AlphaFoldDB" id="A0A1S1NBI3"/>